<comment type="similarity">
    <text evidence="2 16">Belongs to the cation transport ATPase (P-type) (TC 3.A.3) family. Type IV subfamily.</text>
</comment>
<dbReference type="GO" id="GO:0045332">
    <property type="term" value="P:phospholipid translocation"/>
    <property type="evidence" value="ECO:0007669"/>
    <property type="project" value="TreeGrafter"/>
</dbReference>
<feature type="binding site" evidence="14">
    <location>
        <position position="442"/>
    </location>
    <ligand>
        <name>ATP</name>
        <dbReference type="ChEBI" id="CHEBI:30616"/>
    </ligand>
</feature>
<evidence type="ECO:0000256" key="8">
    <source>
        <dbReference type="ARBA" id="ARBA00022842"/>
    </source>
</evidence>
<feature type="transmembrane region" description="Helical" evidence="16">
    <location>
        <begin position="764"/>
        <end position="782"/>
    </location>
</feature>
<feature type="binding site" evidence="14">
    <location>
        <position position="378"/>
    </location>
    <ligand>
        <name>ATP</name>
        <dbReference type="ChEBI" id="CHEBI:30616"/>
    </ligand>
</feature>
<evidence type="ECO:0000256" key="10">
    <source>
        <dbReference type="ARBA" id="ARBA00022989"/>
    </source>
</evidence>
<feature type="transmembrane region" description="Helical" evidence="16">
    <location>
        <begin position="181"/>
        <end position="203"/>
    </location>
</feature>
<feature type="binding site" evidence="14">
    <location>
        <position position="298"/>
    </location>
    <ligand>
        <name>ATP</name>
        <dbReference type="ChEBI" id="CHEBI:30616"/>
    </ligand>
</feature>
<feature type="transmembrane region" description="Helical" evidence="16">
    <location>
        <begin position="811"/>
        <end position="834"/>
    </location>
</feature>
<evidence type="ECO:0000256" key="1">
    <source>
        <dbReference type="ARBA" id="ARBA00004141"/>
    </source>
</evidence>
<evidence type="ECO:0000256" key="15">
    <source>
        <dbReference type="PIRSR" id="PIRSR606539-3"/>
    </source>
</evidence>
<dbReference type="InterPro" id="IPR018303">
    <property type="entry name" value="ATPase_P-typ_P_site"/>
</dbReference>
<dbReference type="NCBIfam" id="TIGR01652">
    <property type="entry name" value="ATPase-Plipid"/>
    <property type="match status" value="1"/>
</dbReference>
<dbReference type="EMBL" id="JI164628">
    <property type="protein sequence ID" value="ADY40440.1"/>
    <property type="molecule type" value="mRNA"/>
</dbReference>
<dbReference type="Pfam" id="PF16212">
    <property type="entry name" value="PhoLip_ATPase_C"/>
    <property type="match status" value="1"/>
</dbReference>
<feature type="binding site" evidence="14">
    <location>
        <position position="296"/>
    </location>
    <ligand>
        <name>ATP</name>
        <dbReference type="ChEBI" id="CHEBI:30616"/>
    </ligand>
</feature>
<dbReference type="Pfam" id="PF13246">
    <property type="entry name" value="Cation_ATPase"/>
    <property type="match status" value="1"/>
</dbReference>
<organism evidence="19">
    <name type="scientific">Ascaris suum</name>
    <name type="common">Pig roundworm</name>
    <name type="synonym">Ascaris lumbricoides</name>
    <dbReference type="NCBI Taxonomy" id="6253"/>
    <lineage>
        <taxon>Eukaryota</taxon>
        <taxon>Metazoa</taxon>
        <taxon>Ecdysozoa</taxon>
        <taxon>Nematoda</taxon>
        <taxon>Chromadorea</taxon>
        <taxon>Rhabditida</taxon>
        <taxon>Spirurina</taxon>
        <taxon>Ascaridomorpha</taxon>
        <taxon>Ascaridoidea</taxon>
        <taxon>Ascarididae</taxon>
        <taxon>Ascaris</taxon>
    </lineage>
</organism>
<feature type="active site" description="4-aspartylphosphate intermediate" evidence="13">
    <location>
        <position position="296"/>
    </location>
</feature>
<dbReference type="SFLD" id="SFLDS00003">
    <property type="entry name" value="Haloacid_Dehalogenase"/>
    <property type="match status" value="1"/>
</dbReference>
<feature type="binding site" evidence="14">
    <location>
        <position position="675"/>
    </location>
    <ligand>
        <name>ATP</name>
        <dbReference type="ChEBI" id="CHEBI:30616"/>
    </ligand>
</feature>
<evidence type="ECO:0000256" key="16">
    <source>
        <dbReference type="RuleBase" id="RU362033"/>
    </source>
</evidence>
<evidence type="ECO:0000256" key="11">
    <source>
        <dbReference type="ARBA" id="ARBA00023136"/>
    </source>
</evidence>
<dbReference type="EC" id="7.6.2.1" evidence="16"/>
<feature type="region of interest" description="Disordered" evidence="17">
    <location>
        <begin position="1061"/>
        <end position="1086"/>
    </location>
</feature>
<feature type="binding site" evidence="15">
    <location>
        <position position="672"/>
    </location>
    <ligand>
        <name>Mg(2+)</name>
        <dbReference type="ChEBI" id="CHEBI:18420"/>
    </ligand>
</feature>
<feature type="binding site" evidence="14">
    <location>
        <position position="558"/>
    </location>
    <ligand>
        <name>ATP</name>
        <dbReference type="ChEBI" id="CHEBI:30616"/>
    </ligand>
</feature>
<dbReference type="PRINTS" id="PR00119">
    <property type="entry name" value="CATATPASE"/>
</dbReference>
<dbReference type="Gene3D" id="2.70.150.10">
    <property type="entry name" value="Calcium-transporting ATPase, cytoplasmic transduction domain A"/>
    <property type="match status" value="1"/>
</dbReference>
<dbReference type="GO" id="GO:0016887">
    <property type="term" value="F:ATP hydrolysis activity"/>
    <property type="evidence" value="ECO:0007669"/>
    <property type="project" value="InterPro"/>
</dbReference>
<dbReference type="InterPro" id="IPR008250">
    <property type="entry name" value="ATPase_P-typ_transduc_dom_A_sf"/>
</dbReference>
<accession>F1KRD6</accession>
<dbReference type="FunFam" id="3.40.1110.10:FF:000087">
    <property type="entry name" value="Phospholipid-transporting ATPase"/>
    <property type="match status" value="1"/>
</dbReference>
<dbReference type="FunFam" id="3.40.50.1000:FF:000014">
    <property type="entry name" value="Phospholipid-transporting ATPase"/>
    <property type="match status" value="1"/>
</dbReference>
<dbReference type="SUPFAM" id="SSF56784">
    <property type="entry name" value="HAD-like"/>
    <property type="match status" value="1"/>
</dbReference>
<dbReference type="InterPro" id="IPR023214">
    <property type="entry name" value="HAD_sf"/>
</dbReference>
<feature type="binding site" evidence="15">
    <location>
        <position position="296"/>
    </location>
    <ligand>
        <name>Mg(2+)</name>
        <dbReference type="ChEBI" id="CHEBI:18420"/>
    </ligand>
</feature>
<evidence type="ECO:0000256" key="7">
    <source>
        <dbReference type="ARBA" id="ARBA00022840"/>
    </source>
</evidence>
<feature type="binding site" evidence="14">
    <location>
        <position position="419"/>
    </location>
    <ligand>
        <name>ATP</name>
        <dbReference type="ChEBI" id="CHEBI:30616"/>
    </ligand>
</feature>
<feature type="transmembrane region" description="Helical" evidence="16">
    <location>
        <begin position="915"/>
        <end position="943"/>
    </location>
</feature>
<proteinExistence type="evidence at transcript level"/>
<feature type="binding site" evidence="15">
    <location>
        <position position="298"/>
    </location>
    <ligand>
        <name>Mg(2+)</name>
        <dbReference type="ChEBI" id="CHEBI:18420"/>
    </ligand>
</feature>
<keyword evidence="4 16" id="KW-0812">Transmembrane</keyword>
<keyword evidence="5 15" id="KW-0479">Metal-binding</keyword>
<dbReference type="GO" id="GO:0005886">
    <property type="term" value="C:plasma membrane"/>
    <property type="evidence" value="ECO:0007669"/>
    <property type="project" value="TreeGrafter"/>
</dbReference>
<feature type="domain" description="P-type ATPase C-terminal" evidence="18">
    <location>
        <begin position="699"/>
        <end position="952"/>
    </location>
</feature>
<keyword evidence="8 15" id="KW-0460">Magnesium</keyword>
<evidence type="ECO:0000256" key="17">
    <source>
        <dbReference type="SAM" id="MobiDB-lite"/>
    </source>
</evidence>
<keyword evidence="11 16" id="KW-0472">Membrane</keyword>
<feature type="binding site" evidence="14">
    <location>
        <position position="646"/>
    </location>
    <ligand>
        <name>ATP</name>
        <dbReference type="ChEBI" id="CHEBI:30616"/>
    </ligand>
</feature>
<dbReference type="GO" id="GO:0000287">
    <property type="term" value="F:magnesium ion binding"/>
    <property type="evidence" value="ECO:0007669"/>
    <property type="project" value="UniProtKB-UniRule"/>
</dbReference>
<dbReference type="NCBIfam" id="TIGR01494">
    <property type="entry name" value="ATPase_P-type"/>
    <property type="match status" value="1"/>
</dbReference>
<evidence type="ECO:0000256" key="3">
    <source>
        <dbReference type="ARBA" id="ARBA00022553"/>
    </source>
</evidence>
<comment type="catalytic activity">
    <reaction evidence="12 16">
        <text>ATP + H2O + phospholipidSide 1 = ADP + phosphate + phospholipidSide 2.</text>
        <dbReference type="EC" id="7.6.2.1"/>
    </reaction>
</comment>
<dbReference type="PROSITE" id="PS00154">
    <property type="entry name" value="ATPASE_E1_E2"/>
    <property type="match status" value="1"/>
</dbReference>
<feature type="transmembrane region" description="Helical" evidence="16">
    <location>
        <begin position="231"/>
        <end position="256"/>
    </location>
</feature>
<keyword evidence="10 16" id="KW-1133">Transmembrane helix</keyword>
<keyword evidence="9 16" id="KW-1278">Translocase</keyword>
<dbReference type="PANTHER" id="PTHR24092">
    <property type="entry name" value="PROBABLE PHOSPHOLIPID-TRANSPORTING ATPASE"/>
    <property type="match status" value="1"/>
</dbReference>
<dbReference type="InterPro" id="IPR023299">
    <property type="entry name" value="ATPase_P-typ_cyto_dom_N"/>
</dbReference>
<evidence type="ECO:0000256" key="6">
    <source>
        <dbReference type="ARBA" id="ARBA00022741"/>
    </source>
</evidence>
<evidence type="ECO:0000256" key="5">
    <source>
        <dbReference type="ARBA" id="ARBA00022723"/>
    </source>
</evidence>
<comment type="cofactor">
    <cofactor evidence="15">
        <name>Mg(2+)</name>
        <dbReference type="ChEBI" id="CHEBI:18420"/>
    </cofactor>
</comment>
<feature type="binding site" evidence="14">
    <location>
        <position position="652"/>
    </location>
    <ligand>
        <name>ATP</name>
        <dbReference type="ChEBI" id="CHEBI:30616"/>
    </ligand>
</feature>
<feature type="binding site" evidence="15">
    <location>
        <position position="676"/>
    </location>
    <ligand>
        <name>Mg(2+)</name>
        <dbReference type="ChEBI" id="CHEBI:18420"/>
    </ligand>
</feature>
<evidence type="ECO:0000256" key="14">
    <source>
        <dbReference type="PIRSR" id="PIRSR606539-2"/>
    </source>
</evidence>
<name>F1KRD6_ASCSU</name>
<dbReference type="SUPFAM" id="SSF81665">
    <property type="entry name" value="Calcium ATPase, transmembrane domain M"/>
    <property type="match status" value="1"/>
</dbReference>
<dbReference type="SUPFAM" id="SSF81653">
    <property type="entry name" value="Calcium ATPase, transduction domain A"/>
    <property type="match status" value="1"/>
</dbReference>
<evidence type="ECO:0000256" key="9">
    <source>
        <dbReference type="ARBA" id="ARBA00022967"/>
    </source>
</evidence>
<dbReference type="SFLD" id="SFLDF00027">
    <property type="entry name" value="p-type_atpase"/>
    <property type="match status" value="1"/>
</dbReference>
<dbReference type="InterPro" id="IPR036412">
    <property type="entry name" value="HAD-like_sf"/>
</dbReference>
<keyword evidence="3" id="KW-0597">Phosphoprotein</keyword>
<feature type="binding site" evidence="14">
    <location>
        <position position="559"/>
    </location>
    <ligand>
        <name>ATP</name>
        <dbReference type="ChEBI" id="CHEBI:30616"/>
    </ligand>
</feature>
<dbReference type="SFLD" id="SFLDG00002">
    <property type="entry name" value="C1.7:_P-type_atpase_like"/>
    <property type="match status" value="1"/>
</dbReference>
<dbReference type="InterPro" id="IPR001757">
    <property type="entry name" value="P_typ_ATPase"/>
</dbReference>
<dbReference type="Gene3D" id="3.40.50.1000">
    <property type="entry name" value="HAD superfamily/HAD-like"/>
    <property type="match status" value="1"/>
</dbReference>
<feature type="transmembrane region" description="Helical" evidence="16">
    <location>
        <begin position="730"/>
        <end position="752"/>
    </location>
</feature>
<dbReference type="InterPro" id="IPR006539">
    <property type="entry name" value="P-type_ATPase_IV"/>
</dbReference>
<feature type="binding site" evidence="14">
    <location>
        <position position="297"/>
    </location>
    <ligand>
        <name>ATP</name>
        <dbReference type="ChEBI" id="CHEBI:30616"/>
    </ligand>
</feature>
<dbReference type="GO" id="GO:0005524">
    <property type="term" value="F:ATP binding"/>
    <property type="evidence" value="ECO:0007669"/>
    <property type="project" value="UniProtKB-UniRule"/>
</dbReference>
<protein>
    <recommendedName>
        <fullName evidence="16">Phospholipid-transporting ATPase</fullName>
        <ecNumber evidence="16">7.6.2.1</ecNumber>
    </recommendedName>
</protein>
<evidence type="ECO:0000313" key="19">
    <source>
        <dbReference type="EMBL" id="ADY40440.1"/>
    </source>
</evidence>
<evidence type="ECO:0000256" key="2">
    <source>
        <dbReference type="ARBA" id="ARBA00008109"/>
    </source>
</evidence>
<reference evidence="19" key="1">
    <citation type="journal article" date="2011" name="Genome Res.">
        <title>Deep small RNA sequencing from the nematode Ascaris reveals conservation, functional diversification, and novel developmental profiles.</title>
        <authorList>
            <person name="Wang J."/>
            <person name="Czech B."/>
            <person name="Crunk A."/>
            <person name="Wallace A."/>
            <person name="Mitreva M."/>
            <person name="Hannon G.J."/>
            <person name="Davis R.E."/>
        </authorList>
    </citation>
    <scope>NUCLEOTIDE SEQUENCE</scope>
</reference>
<evidence type="ECO:0000259" key="18">
    <source>
        <dbReference type="Pfam" id="PF16212"/>
    </source>
</evidence>
<comment type="subcellular location">
    <subcellularLocation>
        <location evidence="1 16">Membrane</location>
        <topology evidence="1 16">Multi-pass membrane protein</topology>
    </subcellularLocation>
</comment>
<feature type="transmembrane region" description="Helical" evidence="16">
    <location>
        <begin position="875"/>
        <end position="895"/>
    </location>
</feature>
<sequence>MTAYAMDEHKKWSWRKVHWSQLKVGQVVKVLRDEGIPADLLLLSSSEPAGMAYIETSNLDGESNLKIRQALPCSASAIKNQNIEDLIASESTVECDPPSGAIYEFKGVINIKKSFTMKPAGSDEVLTYPLGTSQLLPRGCKLQNTDWVYGVVVYAGNHTKLMLNSTRTIAKRSKVERFTNFIMMIQFGFLVALVLLNACVGATKINSKYYYFPVTQSNGHVSMRPHLSVSILSMIITYSGLIPISLLVTLEMIALFQAYFIRQDLELYDENSDTRAEVRSSNLNSQLGQVRYVVTDKTGTLTQNKMKFKMCTIGGVKYGDTNAEEFDSAMLLSDMESNSSHNAAEIREFLSLLAICHTVVPEKSKDGSLVYHASSPDEAALVACARQLKFFFHTRTPFCVYISAMGKEEKYEVLNVLEFTSTRRRMGVIVKSPSSKIKLYIKGADSVILPRLSADVDRKLIETTTAHLVDFANCGYRTLCMAVTELTDKEYMEWEPGYYRASIALDSREMLIEQQAEKIERNLRLLGATGIEDKLQEGVKATIANLALGGMNIWVLTGDKIETAQNIGFSCGLIKPDMPTLVISEGSPEKTRDRLRSYINDIYSSHCAIKIALIVSGQSLGHLLKDMMDIEFFFLASRCSCVICCRCSPMQKAAVVKLIQNYCDGATLAVGDGANDVAMIQAADVGVGICGEEGMQASLAADYSIAQFRFLGRLLFVHGAISYHRTTKTILYFFYKTICETIILFLYSYWALSSETAIFDSWSIVFYNMFFSSWPPLAIGIWDRLFSFGIMEQYPGLYVLSQHGQTFNLKLFFLWIADGVLHAFVIFFVVYYTFEEGVLWSHGREANMRCFGTAMNIALVLTVNIKAAIEMDSHTVMSVVAIGGSLVMMFIYLFSYCLTSPSKPLVVVDPEMADIVLDIFNSPTIVLSIILSSVVAISIDVLFKVLQRLLYRNVKDEVLSKEFASGRKFDILSDSFFKMRDFMVRTSESALSLVNHPQKSHGYAFSQDEGAIVPQSDLVRIYDSRRPKQAGSPMEGERSYRYPDISLKSAKSPFQEHFWEEDRSFKSGDRSSTPPSSSEDESPRGL</sequence>
<feature type="binding site" evidence="14">
    <location>
        <position position="557"/>
    </location>
    <ligand>
        <name>ATP</name>
        <dbReference type="ChEBI" id="CHEBI:30616"/>
    </ligand>
</feature>
<dbReference type="GO" id="GO:0005802">
    <property type="term" value="C:trans-Golgi network"/>
    <property type="evidence" value="ECO:0007669"/>
    <property type="project" value="TreeGrafter"/>
</dbReference>
<dbReference type="PANTHER" id="PTHR24092:SF150">
    <property type="entry name" value="PHOSPHOLIPID-TRANSPORTING ATPASE"/>
    <property type="match status" value="1"/>
</dbReference>
<keyword evidence="7 14" id="KW-0067">ATP-binding</keyword>
<dbReference type="InterPro" id="IPR044492">
    <property type="entry name" value="P_typ_ATPase_HD_dom"/>
</dbReference>
<dbReference type="Gene3D" id="3.40.1110.10">
    <property type="entry name" value="Calcium-transporting ATPase, cytoplasmic domain N"/>
    <property type="match status" value="1"/>
</dbReference>
<keyword evidence="6 14" id="KW-0547">Nucleotide-binding</keyword>
<feature type="binding site" evidence="14">
    <location>
        <position position="676"/>
    </location>
    <ligand>
        <name>ATP</name>
        <dbReference type="ChEBI" id="CHEBI:30616"/>
    </ligand>
</feature>
<evidence type="ECO:0000256" key="4">
    <source>
        <dbReference type="ARBA" id="ARBA00022692"/>
    </source>
</evidence>
<dbReference type="SUPFAM" id="SSF81660">
    <property type="entry name" value="Metal cation-transporting ATPase, ATP-binding domain N"/>
    <property type="match status" value="1"/>
</dbReference>
<dbReference type="InterPro" id="IPR032630">
    <property type="entry name" value="P_typ_ATPase_c"/>
</dbReference>
<dbReference type="GO" id="GO:0140326">
    <property type="term" value="F:ATPase-coupled intramembrane lipid transporter activity"/>
    <property type="evidence" value="ECO:0007669"/>
    <property type="project" value="UniProtKB-EC"/>
</dbReference>
<feature type="transmembrane region" description="Helical" evidence="16">
    <location>
        <begin position="846"/>
        <end position="863"/>
    </location>
</feature>
<feature type="binding site" evidence="14">
    <location>
        <position position="477"/>
    </location>
    <ligand>
        <name>ATP</name>
        <dbReference type="ChEBI" id="CHEBI:30616"/>
    </ligand>
</feature>
<evidence type="ECO:0000256" key="12">
    <source>
        <dbReference type="ARBA" id="ARBA00034036"/>
    </source>
</evidence>
<dbReference type="AlphaFoldDB" id="F1KRD6"/>
<evidence type="ECO:0000256" key="13">
    <source>
        <dbReference type="PIRSR" id="PIRSR606539-1"/>
    </source>
</evidence>
<dbReference type="InterPro" id="IPR023298">
    <property type="entry name" value="ATPase_P-typ_TM_dom_sf"/>
</dbReference>